<accession>A0A812V8X8</accession>
<sequence>MEVVLKDTKGVSPETIISIRAGSTRRQVPVSLADKPFKFPCQLAECGAIKVDLMTVTASARAILRPEGEQDVQMKMTKKSSVEAQPAAEAEVSFLVRSSSGEPSTMSHDERAAKKRGLASATEEYLGKHGVLTFIQGVLQGVIRDRPEDPYKYVADQFASASVSKKAAPTLEEMRQTARDALLHGATSGKLLEVLRHGTTPKANSPTSGELPKADVAEQSASVDELRQAARDALLKGAQSGKLFDALAQTSAEKAEAHATAAKDVDQLRQQARNLLLEGAQSGKLLEVLQGAPPPEPTEPADVDKLRKQAREALLAGAQSGKLFDVLAETAGVRQEEGKTADGTEEIDALRQQARDLLLEGAQSGKLLEVLQGASPEQGKADGTDEIDALRQQARDLLLEGAQSGKLLEVLQGASPAEPTEPADDVDKLRQQAREALLAGAQSGKLFDVLAQTPKPSASQDGEEHIQQEHGAAGETDEIDALRQQTRDLLLEGAQSGKLLEVLQAASPPEPTDSADDEDKLRRQAREALLAGAESGKLFEALTEKKPPADDDMDDLRRQAREALLLGAQSGKLMQLLAKNSEQKAAKRSAEGPDDLELLRQQAREALILGAQSGRLLEVLAKPDETDEVFQLKRKLCEAMAGSMETGVLTEALKDVRDLRTQEICQEASNALRDGAESGKVLLMLADKAAGTGESEKTLETTQKPEEVTQKLAETAEALKASPEVDRAKAADMALQLKLLQDQKRTMAAEKECLEDLLKELELKNSVLRVRSRSTSKEEAS</sequence>
<evidence type="ECO:0000313" key="3">
    <source>
        <dbReference type="EMBL" id="CAE7616431.1"/>
    </source>
</evidence>
<dbReference type="AlphaFoldDB" id="A0A812V8X8"/>
<dbReference type="EMBL" id="CAJNDS010002845">
    <property type="protein sequence ID" value="CAE7616431.1"/>
    <property type="molecule type" value="Genomic_DNA"/>
</dbReference>
<reference evidence="3" key="1">
    <citation type="submission" date="2021-02" db="EMBL/GenBank/DDBJ databases">
        <authorList>
            <person name="Dougan E. K."/>
            <person name="Rhodes N."/>
            <person name="Thang M."/>
            <person name="Chan C."/>
        </authorList>
    </citation>
    <scope>NUCLEOTIDE SEQUENCE</scope>
</reference>
<dbReference type="SUPFAM" id="SSF47391">
    <property type="entry name" value="Dimerization-anchoring domain of cAMP-dependent PK regulatory subunit"/>
    <property type="match status" value="1"/>
</dbReference>
<gene>
    <name evidence="3" type="ORF">SNAT2548_LOCUS35039</name>
</gene>
<comment type="caution">
    <text evidence="3">The sequence shown here is derived from an EMBL/GenBank/DDBJ whole genome shotgun (WGS) entry which is preliminary data.</text>
</comment>
<organism evidence="3 4">
    <name type="scientific">Symbiodinium natans</name>
    <dbReference type="NCBI Taxonomy" id="878477"/>
    <lineage>
        <taxon>Eukaryota</taxon>
        <taxon>Sar</taxon>
        <taxon>Alveolata</taxon>
        <taxon>Dinophyceae</taxon>
        <taxon>Suessiales</taxon>
        <taxon>Symbiodiniaceae</taxon>
        <taxon>Symbiodinium</taxon>
    </lineage>
</organism>
<dbReference type="OrthoDB" id="429083at2759"/>
<dbReference type="Proteomes" id="UP000604046">
    <property type="component" value="Unassembled WGS sequence"/>
</dbReference>
<keyword evidence="4" id="KW-1185">Reference proteome</keyword>
<evidence type="ECO:0000313" key="4">
    <source>
        <dbReference type="Proteomes" id="UP000604046"/>
    </source>
</evidence>
<keyword evidence="1" id="KW-0175">Coiled coil</keyword>
<protein>
    <submittedName>
        <fullName evidence="3">Uncharacterized protein</fullName>
    </submittedName>
</protein>
<feature type="coiled-coil region" evidence="1">
    <location>
        <begin position="737"/>
        <end position="771"/>
    </location>
</feature>
<proteinExistence type="predicted"/>
<name>A0A812V8X8_9DINO</name>
<evidence type="ECO:0000256" key="2">
    <source>
        <dbReference type="SAM" id="MobiDB-lite"/>
    </source>
</evidence>
<feature type="region of interest" description="Disordered" evidence="2">
    <location>
        <begin position="454"/>
        <end position="477"/>
    </location>
</feature>
<evidence type="ECO:0000256" key="1">
    <source>
        <dbReference type="SAM" id="Coils"/>
    </source>
</evidence>